<accession>A0A166F261</accession>
<keyword evidence="2" id="KW-1185">Reference proteome</keyword>
<gene>
    <name evidence="1" type="ORF">SISSUDRAFT_1127490</name>
</gene>
<evidence type="ECO:0008006" key="3">
    <source>
        <dbReference type="Google" id="ProtNLM"/>
    </source>
</evidence>
<dbReference type="AlphaFoldDB" id="A0A166F261"/>
<name>A0A166F261_9AGAM</name>
<sequence>MAVMGHISTLPTEIMLDVFDDVLVEPNNKSSPFVPNVPWKGSEPTPFYARRRFQDLRLACRAWNNIFQTTSSFWNIISVDQKENLHSLRLALERSGDLNLFVTLRYTRGLGESWLSEVATMLEPHLRRCQTMEVLLPPARMFYILDHWIHTSVPRLRSLRLSVVGDEEGLLHSRPMKLITKLPPLFGNHMPVLSEAWLFYISLDWKGSQVPFSMLRSLNIIHDDTDPPLYEKASGRLLLECHSLEELRWMGWRNATTVSFIDILGSQSLSDVMIQNLKVTFHPSTSDLSSKIKILDLDCDFVVDGSLDVVFDMLVGLKALESLTFDSDNLQVSASLGHVRKRDGLARLTYLRFGLEHDQFSLALSHILSSFPLSNLQTLELSRGLDEESDRWTDAEQISELSVLPALESLVTTWSIVSDILIEIMRRAPRLETLDLDYEGYALFAELLETLEDPKADRDGILAPSLSKINCIYCIAMNEEYARMLDKRKLWASEGRCQEINARSDPLVTRPSASQVT</sequence>
<dbReference type="EMBL" id="KV428036">
    <property type="protein sequence ID" value="KZT40198.1"/>
    <property type="molecule type" value="Genomic_DNA"/>
</dbReference>
<dbReference type="OrthoDB" id="2757362at2759"/>
<dbReference type="Proteomes" id="UP000076798">
    <property type="component" value="Unassembled WGS sequence"/>
</dbReference>
<organism evidence="1 2">
    <name type="scientific">Sistotremastrum suecicum HHB10207 ss-3</name>
    <dbReference type="NCBI Taxonomy" id="1314776"/>
    <lineage>
        <taxon>Eukaryota</taxon>
        <taxon>Fungi</taxon>
        <taxon>Dikarya</taxon>
        <taxon>Basidiomycota</taxon>
        <taxon>Agaricomycotina</taxon>
        <taxon>Agaricomycetes</taxon>
        <taxon>Sistotremastrales</taxon>
        <taxon>Sistotremastraceae</taxon>
        <taxon>Sistotremastrum</taxon>
    </lineage>
</organism>
<dbReference type="Gene3D" id="3.80.10.10">
    <property type="entry name" value="Ribonuclease Inhibitor"/>
    <property type="match status" value="1"/>
</dbReference>
<dbReference type="SUPFAM" id="SSF52047">
    <property type="entry name" value="RNI-like"/>
    <property type="match status" value="1"/>
</dbReference>
<evidence type="ECO:0000313" key="2">
    <source>
        <dbReference type="Proteomes" id="UP000076798"/>
    </source>
</evidence>
<evidence type="ECO:0000313" key="1">
    <source>
        <dbReference type="EMBL" id="KZT40198.1"/>
    </source>
</evidence>
<proteinExistence type="predicted"/>
<reference evidence="1 2" key="1">
    <citation type="journal article" date="2016" name="Mol. Biol. Evol.">
        <title>Comparative Genomics of Early-Diverging Mushroom-Forming Fungi Provides Insights into the Origins of Lignocellulose Decay Capabilities.</title>
        <authorList>
            <person name="Nagy L.G."/>
            <person name="Riley R."/>
            <person name="Tritt A."/>
            <person name="Adam C."/>
            <person name="Daum C."/>
            <person name="Floudas D."/>
            <person name="Sun H."/>
            <person name="Yadav J.S."/>
            <person name="Pangilinan J."/>
            <person name="Larsson K.H."/>
            <person name="Matsuura K."/>
            <person name="Barry K."/>
            <person name="Labutti K."/>
            <person name="Kuo R."/>
            <person name="Ohm R.A."/>
            <person name="Bhattacharya S.S."/>
            <person name="Shirouzu T."/>
            <person name="Yoshinaga Y."/>
            <person name="Martin F.M."/>
            <person name="Grigoriev I.V."/>
            <person name="Hibbett D.S."/>
        </authorList>
    </citation>
    <scope>NUCLEOTIDE SEQUENCE [LARGE SCALE GENOMIC DNA]</scope>
    <source>
        <strain evidence="1 2">HHB10207 ss-3</strain>
    </source>
</reference>
<protein>
    <recommendedName>
        <fullName evidence="3">F-box domain-containing protein</fullName>
    </recommendedName>
</protein>
<dbReference type="InterPro" id="IPR032675">
    <property type="entry name" value="LRR_dom_sf"/>
</dbReference>